<dbReference type="EMBL" id="KV878583">
    <property type="protein sequence ID" value="OJJ62758.1"/>
    <property type="molecule type" value="Genomic_DNA"/>
</dbReference>
<dbReference type="InterPro" id="IPR036395">
    <property type="entry name" value="Cu_fist_DNA-bd_dom_sf"/>
</dbReference>
<dbReference type="InterPro" id="IPR001083">
    <property type="entry name" value="Cu_fist_DNA-bd_dom"/>
</dbReference>
<feature type="compositionally biased region" description="Low complexity" evidence="8">
    <location>
        <begin position="218"/>
        <end position="232"/>
    </location>
</feature>
<dbReference type="GO" id="GO:0005507">
    <property type="term" value="F:copper ion binding"/>
    <property type="evidence" value="ECO:0007669"/>
    <property type="project" value="InterPro"/>
</dbReference>
<evidence type="ECO:0000313" key="11">
    <source>
        <dbReference type="Proteomes" id="UP000184356"/>
    </source>
</evidence>
<dbReference type="GO" id="GO:0005634">
    <property type="term" value="C:nucleus"/>
    <property type="evidence" value="ECO:0007669"/>
    <property type="project" value="UniProtKB-SubCell"/>
</dbReference>
<proteinExistence type="predicted"/>
<keyword evidence="3" id="KW-0862">Zinc</keyword>
<protein>
    <recommendedName>
        <fullName evidence="9">Copper-fist domain-containing protein</fullName>
    </recommendedName>
</protein>
<feature type="compositionally biased region" description="Low complexity" evidence="8">
    <location>
        <begin position="97"/>
        <end position="108"/>
    </location>
</feature>
<feature type="region of interest" description="Disordered" evidence="8">
    <location>
        <begin position="96"/>
        <end position="125"/>
    </location>
</feature>
<evidence type="ECO:0000256" key="4">
    <source>
        <dbReference type="ARBA" id="ARBA00023008"/>
    </source>
</evidence>
<dbReference type="Gene3D" id="3.90.430.10">
    <property type="entry name" value="Copper fist DNA-binding domain"/>
    <property type="match status" value="1"/>
</dbReference>
<dbReference type="SMART" id="SM01090">
    <property type="entry name" value="Copper-fist"/>
    <property type="match status" value="1"/>
</dbReference>
<dbReference type="VEuPathDB" id="FungiDB:ASPSYDRAFT_665444"/>
<dbReference type="STRING" id="1036612.A0A1L9TTQ8"/>
<dbReference type="Pfam" id="PF00649">
    <property type="entry name" value="Copper-fist"/>
    <property type="match status" value="1"/>
</dbReference>
<dbReference type="GO" id="GO:0045944">
    <property type="term" value="P:positive regulation of transcription by RNA polymerase II"/>
    <property type="evidence" value="ECO:0007669"/>
    <property type="project" value="TreeGrafter"/>
</dbReference>
<keyword evidence="11" id="KW-1185">Reference proteome</keyword>
<evidence type="ECO:0000259" key="9">
    <source>
        <dbReference type="PROSITE" id="PS50073"/>
    </source>
</evidence>
<dbReference type="InterPro" id="IPR051763">
    <property type="entry name" value="Copper_Homeo_Regul"/>
</dbReference>
<dbReference type="GO" id="GO:0000978">
    <property type="term" value="F:RNA polymerase II cis-regulatory region sequence-specific DNA binding"/>
    <property type="evidence" value="ECO:0007669"/>
    <property type="project" value="TreeGrafter"/>
</dbReference>
<evidence type="ECO:0000313" key="10">
    <source>
        <dbReference type="EMBL" id="OJJ62758.1"/>
    </source>
</evidence>
<feature type="compositionally biased region" description="Polar residues" evidence="8">
    <location>
        <begin position="380"/>
        <end position="396"/>
    </location>
</feature>
<dbReference type="SMART" id="SM00412">
    <property type="entry name" value="Cu_FIST"/>
    <property type="match status" value="1"/>
</dbReference>
<dbReference type="SUPFAM" id="SSF57879">
    <property type="entry name" value="Zinc domain conserved in yeast copper-regulated transcription factors"/>
    <property type="match status" value="1"/>
</dbReference>
<evidence type="ECO:0000256" key="1">
    <source>
        <dbReference type="ARBA" id="ARBA00004123"/>
    </source>
</evidence>
<evidence type="ECO:0000256" key="7">
    <source>
        <dbReference type="ARBA" id="ARBA00023242"/>
    </source>
</evidence>
<dbReference type="PROSITE" id="PS50073">
    <property type="entry name" value="COPPER_FIST_2"/>
    <property type="match status" value="1"/>
</dbReference>
<evidence type="ECO:0000256" key="6">
    <source>
        <dbReference type="ARBA" id="ARBA00023163"/>
    </source>
</evidence>
<organism evidence="10 11">
    <name type="scientific">Aspergillus sydowii CBS 593.65</name>
    <dbReference type="NCBI Taxonomy" id="1036612"/>
    <lineage>
        <taxon>Eukaryota</taxon>
        <taxon>Fungi</taxon>
        <taxon>Dikarya</taxon>
        <taxon>Ascomycota</taxon>
        <taxon>Pezizomycotina</taxon>
        <taxon>Eurotiomycetes</taxon>
        <taxon>Eurotiomycetidae</taxon>
        <taxon>Eurotiales</taxon>
        <taxon>Aspergillaceae</taxon>
        <taxon>Aspergillus</taxon>
        <taxon>Aspergillus subgen. Nidulantes</taxon>
    </lineage>
</organism>
<dbReference type="GeneID" id="63766437"/>
<keyword evidence="7" id="KW-0539">Nucleus</keyword>
<dbReference type="Proteomes" id="UP000184356">
    <property type="component" value="Unassembled WGS sequence"/>
</dbReference>
<keyword evidence="2" id="KW-0479">Metal-binding</keyword>
<sequence length="492" mass="51757">MPFDENGVKWSCEPCIRGHRSSKCAHYDRLMVSVGKAGRPLSKCPHVEGSCNCKKLGAFMVAIPKGSGCLCRPVYKMLLDENKPTPAVSQLPIDLTAAPSGSSASPSPNKIQKSSKKQVKPAPEQVTRALHSIPEFHQQGLQYGTPPVMSPYTPQAPGTVYSYNALNGAFPNHSTFPTADNFSNGLGISSNGLTSNTFHTGVFHSPMEPKAPMSTQVGGSCCSNSPSGSSNGIKTEPNNVASNGYAMSPLASYPVQNAPLSTWQGFPSVDGHFSPAGEATNGFLQPGLSGFAHHISPKTYANTTDVGLEQLTMPHSDSVTAPDLARHSFAPEAGGASHSCNCGPKCNCFACPDHPYNDVTVQHVQEMGRIIAEDSDNPAGESSHQDTQSNGITANDPQMGHPLAESEKHLKDSVESAPTPAGQCCGTNGSTLDDDHEAQALESFTADHLMIPDAYYTYEYEIGLPGACAGEVGNCQCGPSCSCLGCLTHGNL</sequence>
<dbReference type="PANTHER" id="PTHR28088:SF9">
    <property type="entry name" value="TRANSCRIPTION FACTOR GRISEA, PUTATIVE (AFU_ORTHOLOGUE AFUA_1G13190)-RELATED"/>
    <property type="match status" value="1"/>
</dbReference>
<feature type="domain" description="Copper-fist" evidence="9">
    <location>
        <begin position="6"/>
        <end position="41"/>
    </location>
</feature>
<keyword evidence="5" id="KW-0805">Transcription regulation</keyword>
<comment type="subcellular location">
    <subcellularLocation>
        <location evidence="1">Nucleus</location>
    </subcellularLocation>
</comment>
<dbReference type="GO" id="GO:0006878">
    <property type="term" value="P:intracellular copper ion homeostasis"/>
    <property type="evidence" value="ECO:0007669"/>
    <property type="project" value="TreeGrafter"/>
</dbReference>
<accession>A0A1L9TTQ8</accession>
<evidence type="ECO:0000256" key="5">
    <source>
        <dbReference type="ARBA" id="ARBA00023015"/>
    </source>
</evidence>
<feature type="region of interest" description="Disordered" evidence="8">
    <location>
        <begin position="214"/>
        <end position="237"/>
    </location>
</feature>
<dbReference type="PRINTS" id="PR00617">
    <property type="entry name" value="COPPERFIST"/>
</dbReference>
<dbReference type="AlphaFoldDB" id="A0A1L9TTQ8"/>
<gene>
    <name evidence="10" type="ORF">ASPSYDRAFT_665444</name>
</gene>
<keyword evidence="6" id="KW-0804">Transcription</keyword>
<keyword evidence="4" id="KW-0186">Copper</keyword>
<dbReference type="GO" id="GO:0000981">
    <property type="term" value="F:DNA-binding transcription factor activity, RNA polymerase II-specific"/>
    <property type="evidence" value="ECO:0007669"/>
    <property type="project" value="TreeGrafter"/>
</dbReference>
<dbReference type="GO" id="GO:0006879">
    <property type="term" value="P:intracellular iron ion homeostasis"/>
    <property type="evidence" value="ECO:0007669"/>
    <property type="project" value="TreeGrafter"/>
</dbReference>
<dbReference type="PANTHER" id="PTHR28088">
    <property type="entry name" value="TRANSCRIPTIONAL ACTIVATOR HAA1-RELATED"/>
    <property type="match status" value="1"/>
</dbReference>
<evidence type="ECO:0000256" key="3">
    <source>
        <dbReference type="ARBA" id="ARBA00022833"/>
    </source>
</evidence>
<name>A0A1L9TTQ8_9EURO</name>
<evidence type="ECO:0000256" key="2">
    <source>
        <dbReference type="ARBA" id="ARBA00022723"/>
    </source>
</evidence>
<dbReference type="OrthoDB" id="5600085at2759"/>
<dbReference type="RefSeq" id="XP_040706564.1">
    <property type="nucleotide sequence ID" value="XM_040850364.1"/>
</dbReference>
<feature type="compositionally biased region" description="Basic and acidic residues" evidence="8">
    <location>
        <begin position="404"/>
        <end position="414"/>
    </location>
</feature>
<evidence type="ECO:0000256" key="8">
    <source>
        <dbReference type="SAM" id="MobiDB-lite"/>
    </source>
</evidence>
<feature type="region of interest" description="Disordered" evidence="8">
    <location>
        <begin position="374"/>
        <end position="420"/>
    </location>
</feature>
<reference evidence="11" key="1">
    <citation type="journal article" date="2017" name="Genome Biol.">
        <title>Comparative genomics reveals high biological diversity and specific adaptations in the industrially and medically important fungal genus Aspergillus.</title>
        <authorList>
            <person name="de Vries R.P."/>
            <person name="Riley R."/>
            <person name="Wiebenga A."/>
            <person name="Aguilar-Osorio G."/>
            <person name="Amillis S."/>
            <person name="Uchima C.A."/>
            <person name="Anderluh G."/>
            <person name="Asadollahi M."/>
            <person name="Askin M."/>
            <person name="Barry K."/>
            <person name="Battaglia E."/>
            <person name="Bayram O."/>
            <person name="Benocci T."/>
            <person name="Braus-Stromeyer S.A."/>
            <person name="Caldana C."/>
            <person name="Canovas D."/>
            <person name="Cerqueira G.C."/>
            <person name="Chen F."/>
            <person name="Chen W."/>
            <person name="Choi C."/>
            <person name="Clum A."/>
            <person name="Dos Santos R.A."/>
            <person name="Damasio A.R."/>
            <person name="Diallinas G."/>
            <person name="Emri T."/>
            <person name="Fekete E."/>
            <person name="Flipphi M."/>
            <person name="Freyberg S."/>
            <person name="Gallo A."/>
            <person name="Gournas C."/>
            <person name="Habgood R."/>
            <person name="Hainaut M."/>
            <person name="Harispe M.L."/>
            <person name="Henrissat B."/>
            <person name="Hilden K.S."/>
            <person name="Hope R."/>
            <person name="Hossain A."/>
            <person name="Karabika E."/>
            <person name="Karaffa L."/>
            <person name="Karanyi Z."/>
            <person name="Krasevec N."/>
            <person name="Kuo A."/>
            <person name="Kusch H."/>
            <person name="LaButti K."/>
            <person name="Lagendijk E.L."/>
            <person name="Lapidus A."/>
            <person name="Levasseur A."/>
            <person name="Lindquist E."/>
            <person name="Lipzen A."/>
            <person name="Logrieco A.F."/>
            <person name="MacCabe A."/>
            <person name="Maekelae M.R."/>
            <person name="Malavazi I."/>
            <person name="Melin P."/>
            <person name="Meyer V."/>
            <person name="Mielnichuk N."/>
            <person name="Miskei M."/>
            <person name="Molnar A.P."/>
            <person name="Mule G."/>
            <person name="Ngan C.Y."/>
            <person name="Orejas M."/>
            <person name="Orosz E."/>
            <person name="Ouedraogo J.P."/>
            <person name="Overkamp K.M."/>
            <person name="Park H.-S."/>
            <person name="Perrone G."/>
            <person name="Piumi F."/>
            <person name="Punt P.J."/>
            <person name="Ram A.F."/>
            <person name="Ramon A."/>
            <person name="Rauscher S."/>
            <person name="Record E."/>
            <person name="Riano-Pachon D.M."/>
            <person name="Robert V."/>
            <person name="Roehrig J."/>
            <person name="Ruller R."/>
            <person name="Salamov A."/>
            <person name="Salih N.S."/>
            <person name="Samson R.A."/>
            <person name="Sandor E."/>
            <person name="Sanguinetti M."/>
            <person name="Schuetze T."/>
            <person name="Sepcic K."/>
            <person name="Shelest E."/>
            <person name="Sherlock G."/>
            <person name="Sophianopoulou V."/>
            <person name="Squina F.M."/>
            <person name="Sun H."/>
            <person name="Susca A."/>
            <person name="Todd R.B."/>
            <person name="Tsang A."/>
            <person name="Unkles S.E."/>
            <person name="van de Wiele N."/>
            <person name="van Rossen-Uffink D."/>
            <person name="Oliveira J.V."/>
            <person name="Vesth T.C."/>
            <person name="Visser J."/>
            <person name="Yu J.-H."/>
            <person name="Zhou M."/>
            <person name="Andersen M.R."/>
            <person name="Archer D.B."/>
            <person name="Baker S.E."/>
            <person name="Benoit I."/>
            <person name="Brakhage A.A."/>
            <person name="Braus G.H."/>
            <person name="Fischer R."/>
            <person name="Frisvad J.C."/>
            <person name="Goldman G.H."/>
            <person name="Houbraken J."/>
            <person name="Oakley B."/>
            <person name="Pocsi I."/>
            <person name="Scazzocchio C."/>
            <person name="Seiboth B."/>
            <person name="vanKuyk P.A."/>
            <person name="Wortman J."/>
            <person name="Dyer P.S."/>
            <person name="Grigoriev I.V."/>
        </authorList>
    </citation>
    <scope>NUCLEOTIDE SEQUENCE [LARGE SCALE GENOMIC DNA]</scope>
    <source>
        <strain evidence="11">CBS 593.65</strain>
    </source>
</reference>
<dbReference type="FunFam" id="3.90.430.10:FF:000001">
    <property type="entry name" value="Copper fist DNA-binding protein"/>
    <property type="match status" value="1"/>
</dbReference>